<dbReference type="Proteomes" id="UP000765509">
    <property type="component" value="Unassembled WGS sequence"/>
</dbReference>
<proteinExistence type="predicted"/>
<gene>
    <name evidence="2" type="ORF">O181_030002</name>
</gene>
<accession>A0A9Q3H410</accession>
<feature type="compositionally biased region" description="Polar residues" evidence="1">
    <location>
        <begin position="40"/>
        <end position="64"/>
    </location>
</feature>
<evidence type="ECO:0000313" key="3">
    <source>
        <dbReference type="Proteomes" id="UP000765509"/>
    </source>
</evidence>
<feature type="compositionally biased region" description="Basic and acidic residues" evidence="1">
    <location>
        <begin position="74"/>
        <end position="83"/>
    </location>
</feature>
<sequence>MEITKVWNPTRKFRLLEQGATRRRENQAIIQAIEEQLNQTGPTLIPSGTNRSGAKSHHSSQSQVGFRGRKGYKGKTERVRPNDPEGVGLGERSTQEPEIVVNTSRISSPTNRNITPTQTEHNAVADESNLDSDKLWLQMSQFAVQTQEQLDDFKQLNGRLKRN</sequence>
<keyword evidence="3" id="KW-1185">Reference proteome</keyword>
<organism evidence="2 3">
    <name type="scientific">Austropuccinia psidii MF-1</name>
    <dbReference type="NCBI Taxonomy" id="1389203"/>
    <lineage>
        <taxon>Eukaryota</taxon>
        <taxon>Fungi</taxon>
        <taxon>Dikarya</taxon>
        <taxon>Basidiomycota</taxon>
        <taxon>Pucciniomycotina</taxon>
        <taxon>Pucciniomycetes</taxon>
        <taxon>Pucciniales</taxon>
        <taxon>Sphaerophragmiaceae</taxon>
        <taxon>Austropuccinia</taxon>
    </lineage>
</organism>
<evidence type="ECO:0000256" key="1">
    <source>
        <dbReference type="SAM" id="MobiDB-lite"/>
    </source>
</evidence>
<feature type="region of interest" description="Disordered" evidence="1">
    <location>
        <begin position="40"/>
        <end position="100"/>
    </location>
</feature>
<dbReference type="EMBL" id="AVOT02010502">
    <property type="protein sequence ID" value="MBW0490287.1"/>
    <property type="molecule type" value="Genomic_DNA"/>
</dbReference>
<evidence type="ECO:0000313" key="2">
    <source>
        <dbReference type="EMBL" id="MBW0490287.1"/>
    </source>
</evidence>
<comment type="caution">
    <text evidence="2">The sequence shown here is derived from an EMBL/GenBank/DDBJ whole genome shotgun (WGS) entry which is preliminary data.</text>
</comment>
<reference evidence="2" key="1">
    <citation type="submission" date="2021-03" db="EMBL/GenBank/DDBJ databases">
        <title>Draft genome sequence of rust myrtle Austropuccinia psidii MF-1, a brazilian biotype.</title>
        <authorList>
            <person name="Quecine M.C."/>
            <person name="Pachon D.M.R."/>
            <person name="Bonatelli M.L."/>
            <person name="Correr F.H."/>
            <person name="Franceschini L.M."/>
            <person name="Leite T.F."/>
            <person name="Margarido G.R.A."/>
            <person name="Almeida C.A."/>
            <person name="Ferrarezi J.A."/>
            <person name="Labate C.A."/>
        </authorList>
    </citation>
    <scope>NUCLEOTIDE SEQUENCE</scope>
    <source>
        <strain evidence="2">MF-1</strain>
    </source>
</reference>
<protein>
    <submittedName>
        <fullName evidence="2">Uncharacterized protein</fullName>
    </submittedName>
</protein>
<name>A0A9Q3H410_9BASI</name>
<dbReference type="AlphaFoldDB" id="A0A9Q3H410"/>